<reference evidence="1" key="1">
    <citation type="submission" date="2021-01" db="EMBL/GenBank/DDBJ databases">
        <authorList>
            <consortium name="Genoscope - CEA"/>
            <person name="William W."/>
        </authorList>
    </citation>
    <scope>NUCLEOTIDE SEQUENCE</scope>
</reference>
<proteinExistence type="predicted"/>
<dbReference type="Proteomes" id="UP000688137">
    <property type="component" value="Unassembled WGS sequence"/>
</dbReference>
<protein>
    <submittedName>
        <fullName evidence="1">Uncharacterized protein</fullName>
    </submittedName>
</protein>
<keyword evidence="2" id="KW-1185">Reference proteome</keyword>
<dbReference type="AlphaFoldDB" id="A0A8S1K0Z3"/>
<sequence length="58" mass="6913">MDKLSSKLDKFYTDFYKVENKKRNNTASNHIDLNTSLDEQFKDLDLIKCKDQCSDYED</sequence>
<dbReference type="OMA" id="KFYTDFY"/>
<evidence type="ECO:0000313" key="1">
    <source>
        <dbReference type="EMBL" id="CAD8048277.1"/>
    </source>
</evidence>
<name>A0A8S1K0Z3_PARPR</name>
<organism evidence="1 2">
    <name type="scientific">Paramecium primaurelia</name>
    <dbReference type="NCBI Taxonomy" id="5886"/>
    <lineage>
        <taxon>Eukaryota</taxon>
        <taxon>Sar</taxon>
        <taxon>Alveolata</taxon>
        <taxon>Ciliophora</taxon>
        <taxon>Intramacronucleata</taxon>
        <taxon>Oligohymenophorea</taxon>
        <taxon>Peniculida</taxon>
        <taxon>Parameciidae</taxon>
        <taxon>Paramecium</taxon>
    </lineage>
</organism>
<gene>
    <name evidence="1" type="ORF">PPRIM_AZ9-3.1.T0120396</name>
</gene>
<comment type="caution">
    <text evidence="1">The sequence shown here is derived from an EMBL/GenBank/DDBJ whole genome shotgun (WGS) entry which is preliminary data.</text>
</comment>
<accession>A0A8S1K0Z3</accession>
<dbReference type="EMBL" id="CAJJDM010000009">
    <property type="protein sequence ID" value="CAD8048277.1"/>
    <property type="molecule type" value="Genomic_DNA"/>
</dbReference>
<evidence type="ECO:0000313" key="2">
    <source>
        <dbReference type="Proteomes" id="UP000688137"/>
    </source>
</evidence>